<evidence type="ECO:0000313" key="2">
    <source>
        <dbReference type="EMBL" id="PAP75077.1"/>
    </source>
</evidence>
<dbReference type="Proteomes" id="UP000216339">
    <property type="component" value="Unassembled WGS sequence"/>
</dbReference>
<name>A0A271IVC6_9BACT</name>
<proteinExistence type="predicted"/>
<reference evidence="2 3" key="1">
    <citation type="submission" date="2016-11" db="EMBL/GenBank/DDBJ databases">
        <title>Study of marine rhodopsin-containing bacteria.</title>
        <authorList>
            <person name="Yoshizawa S."/>
            <person name="Kumagai Y."/>
            <person name="Kogure K."/>
        </authorList>
    </citation>
    <scope>NUCLEOTIDE SEQUENCE [LARGE SCALE GENOMIC DNA]</scope>
    <source>
        <strain evidence="2 3">SAORIC-28</strain>
    </source>
</reference>
<dbReference type="RefSeq" id="WP_095508704.1">
    <property type="nucleotide sequence ID" value="NZ_MQWD01000001.1"/>
</dbReference>
<sequence length="180" mass="19472">MESKAARRIVETIGIIGVIGSLIFVGIEIRQNSVTTRAATDAAIADSFRELSLAQATSPALASAFAAHAADPASAPGEAQVLMLGFWRALFHIWSNVHRQHLNGTVDPAIYDSVVREISSYAGPPLTAGPSGEIEVRRRLMSWAWTSERFLFNTDFQEFVDELLASPPPRTSTCSGRDDG</sequence>
<feature type="transmembrane region" description="Helical" evidence="1">
    <location>
        <begin position="9"/>
        <end position="27"/>
    </location>
</feature>
<keyword evidence="1" id="KW-0472">Membrane</keyword>
<dbReference type="AlphaFoldDB" id="A0A271IVC6"/>
<dbReference type="EMBL" id="MQWD01000001">
    <property type="protein sequence ID" value="PAP75077.1"/>
    <property type="molecule type" value="Genomic_DNA"/>
</dbReference>
<evidence type="ECO:0000256" key="1">
    <source>
        <dbReference type="SAM" id="Phobius"/>
    </source>
</evidence>
<organism evidence="2 3">
    <name type="scientific">Rubrivirga marina</name>
    <dbReference type="NCBI Taxonomy" id="1196024"/>
    <lineage>
        <taxon>Bacteria</taxon>
        <taxon>Pseudomonadati</taxon>
        <taxon>Rhodothermota</taxon>
        <taxon>Rhodothermia</taxon>
        <taxon>Rhodothermales</taxon>
        <taxon>Rubricoccaceae</taxon>
        <taxon>Rubrivirga</taxon>
    </lineage>
</organism>
<protein>
    <submittedName>
        <fullName evidence="2">Uncharacterized protein</fullName>
    </submittedName>
</protein>
<keyword evidence="1" id="KW-1133">Transmembrane helix</keyword>
<gene>
    <name evidence="2" type="ORF">BSZ37_00730</name>
</gene>
<keyword evidence="3" id="KW-1185">Reference proteome</keyword>
<comment type="caution">
    <text evidence="2">The sequence shown here is derived from an EMBL/GenBank/DDBJ whole genome shotgun (WGS) entry which is preliminary data.</text>
</comment>
<keyword evidence="1" id="KW-0812">Transmembrane</keyword>
<accession>A0A271IVC6</accession>
<evidence type="ECO:0000313" key="3">
    <source>
        <dbReference type="Proteomes" id="UP000216339"/>
    </source>
</evidence>